<sequence>MSDQDKYTVVPSRNTEVIRKNYNDDALKMRAKAAKARIKAKQKAEKDARQRAAIEKIPPEHRILEDSL</sequence>
<keyword evidence="3" id="KW-1185">Reference proteome</keyword>
<evidence type="ECO:0000313" key="2">
    <source>
        <dbReference type="EMBL" id="ABW30066.1"/>
    </source>
</evidence>
<dbReference type="KEGG" id="amr:AM1_5102"/>
<name>B0C789_ACAM1</name>
<organism evidence="2 3">
    <name type="scientific">Acaryochloris marina (strain MBIC 11017)</name>
    <dbReference type="NCBI Taxonomy" id="329726"/>
    <lineage>
        <taxon>Bacteria</taxon>
        <taxon>Bacillati</taxon>
        <taxon>Cyanobacteriota</taxon>
        <taxon>Cyanophyceae</taxon>
        <taxon>Acaryochloridales</taxon>
        <taxon>Acaryochloridaceae</taxon>
        <taxon>Acaryochloris</taxon>
    </lineage>
</organism>
<reference evidence="2 3" key="1">
    <citation type="journal article" date="2008" name="Proc. Natl. Acad. Sci. U.S.A.">
        <title>Niche adaptation and genome expansion in the chlorophyll d-producing cyanobacterium Acaryochloris marina.</title>
        <authorList>
            <person name="Swingley W.D."/>
            <person name="Chen M."/>
            <person name="Cheung P.C."/>
            <person name="Conrad A.L."/>
            <person name="Dejesa L.C."/>
            <person name="Hao J."/>
            <person name="Honchak B.M."/>
            <person name="Karbach L.E."/>
            <person name="Kurdoglu A."/>
            <person name="Lahiri S."/>
            <person name="Mastrian S.D."/>
            <person name="Miyashita H."/>
            <person name="Page L."/>
            <person name="Ramakrishna P."/>
            <person name="Satoh S."/>
            <person name="Sattley W.M."/>
            <person name="Shimada Y."/>
            <person name="Taylor H.L."/>
            <person name="Tomo T."/>
            <person name="Tsuchiya T."/>
            <person name="Wang Z.T."/>
            <person name="Raymond J."/>
            <person name="Mimuro M."/>
            <person name="Blankenship R.E."/>
            <person name="Touchman J.W."/>
        </authorList>
    </citation>
    <scope>NUCLEOTIDE SEQUENCE [LARGE SCALE GENOMIC DNA]</scope>
    <source>
        <strain evidence="3">MBIC 11017</strain>
    </source>
</reference>
<proteinExistence type="predicted"/>
<accession>B0C789</accession>
<feature type="compositionally biased region" description="Basic and acidic residues" evidence="1">
    <location>
        <begin position="42"/>
        <end position="68"/>
    </location>
</feature>
<gene>
    <name evidence="2" type="ordered locus">AM1_5102</name>
</gene>
<dbReference type="Proteomes" id="UP000000268">
    <property type="component" value="Chromosome"/>
</dbReference>
<dbReference type="AlphaFoldDB" id="B0C789"/>
<dbReference type="HOGENOM" id="CLU_2581616_0_0_3"/>
<dbReference type="EMBL" id="CP000828">
    <property type="protein sequence ID" value="ABW30066.1"/>
    <property type="molecule type" value="Genomic_DNA"/>
</dbReference>
<feature type="region of interest" description="Disordered" evidence="1">
    <location>
        <begin position="41"/>
        <end position="68"/>
    </location>
</feature>
<evidence type="ECO:0000313" key="3">
    <source>
        <dbReference type="Proteomes" id="UP000000268"/>
    </source>
</evidence>
<evidence type="ECO:0000256" key="1">
    <source>
        <dbReference type="SAM" id="MobiDB-lite"/>
    </source>
</evidence>
<protein>
    <submittedName>
        <fullName evidence="2">Uncharacterized protein</fullName>
    </submittedName>
</protein>
<dbReference type="RefSeq" id="WP_010477613.1">
    <property type="nucleotide sequence ID" value="NC_009925.1"/>
</dbReference>
<dbReference type="STRING" id="329726.AM1_5102"/>